<evidence type="ECO:0000256" key="1">
    <source>
        <dbReference type="SAM" id="Coils"/>
    </source>
</evidence>
<protein>
    <submittedName>
        <fullName evidence="2">Uncharacterized protein</fullName>
    </submittedName>
</protein>
<name>A0ABQ1LEI0_9SPHI</name>
<dbReference type="Proteomes" id="UP000597338">
    <property type="component" value="Unassembled WGS sequence"/>
</dbReference>
<reference evidence="3" key="1">
    <citation type="journal article" date="2019" name="Int. J. Syst. Evol. Microbiol.">
        <title>The Global Catalogue of Microorganisms (GCM) 10K type strain sequencing project: providing services to taxonomists for standard genome sequencing and annotation.</title>
        <authorList>
            <consortium name="The Broad Institute Genomics Platform"/>
            <consortium name="The Broad Institute Genome Sequencing Center for Infectious Disease"/>
            <person name="Wu L."/>
            <person name="Ma J."/>
        </authorList>
    </citation>
    <scope>NUCLEOTIDE SEQUENCE [LARGE SCALE GENOMIC DNA]</scope>
    <source>
        <strain evidence="3">CGMCC 1.15342</strain>
    </source>
</reference>
<feature type="coiled-coil region" evidence="1">
    <location>
        <begin position="61"/>
        <end position="128"/>
    </location>
</feature>
<evidence type="ECO:0000313" key="3">
    <source>
        <dbReference type="Proteomes" id="UP000597338"/>
    </source>
</evidence>
<evidence type="ECO:0000313" key="2">
    <source>
        <dbReference type="EMBL" id="GGC23368.1"/>
    </source>
</evidence>
<organism evidence="2 3">
    <name type="scientific">Parapedobacter defluvii</name>
    <dbReference type="NCBI Taxonomy" id="2045106"/>
    <lineage>
        <taxon>Bacteria</taxon>
        <taxon>Pseudomonadati</taxon>
        <taxon>Bacteroidota</taxon>
        <taxon>Sphingobacteriia</taxon>
        <taxon>Sphingobacteriales</taxon>
        <taxon>Sphingobacteriaceae</taxon>
        <taxon>Parapedobacter</taxon>
    </lineage>
</organism>
<keyword evidence="3" id="KW-1185">Reference proteome</keyword>
<gene>
    <name evidence="2" type="ORF">GCM10011386_14090</name>
</gene>
<dbReference type="EMBL" id="BMIK01000003">
    <property type="protein sequence ID" value="GGC23368.1"/>
    <property type="molecule type" value="Genomic_DNA"/>
</dbReference>
<dbReference type="PROSITE" id="PS51257">
    <property type="entry name" value="PROKAR_LIPOPROTEIN"/>
    <property type="match status" value="1"/>
</dbReference>
<keyword evidence="1" id="KW-0175">Coiled coil</keyword>
<dbReference type="RefSeq" id="WP_188748949.1">
    <property type="nucleotide sequence ID" value="NZ_BMIK01000003.1"/>
</dbReference>
<proteinExistence type="predicted"/>
<sequence length="178" mass="20412">MKTNEKLLRDIWHTLKWERLLPVVVIAMSTLMFSCNPAPDRNAQEASEDLGEADRTSLDTINEIEAARANAEAAWKQFKAESDSSIASLENDLRKMEVTLETAKKNEKQNLYAEYSKVKDEITVLKDKLHQRNVAFESDIKAFDNTVSEKTESFKREFKHDTDELGKSIKALFKDNVK</sequence>
<comment type="caution">
    <text evidence="2">The sequence shown here is derived from an EMBL/GenBank/DDBJ whole genome shotgun (WGS) entry which is preliminary data.</text>
</comment>
<accession>A0ABQ1LEI0</accession>